<protein>
    <submittedName>
        <fullName evidence="2">Cupin domain-containing protein</fullName>
    </submittedName>
</protein>
<evidence type="ECO:0000313" key="3">
    <source>
        <dbReference type="Proteomes" id="UP000292544"/>
    </source>
</evidence>
<dbReference type="Pfam" id="PF07883">
    <property type="entry name" value="Cupin_2"/>
    <property type="match status" value="1"/>
</dbReference>
<evidence type="ECO:0000313" key="2">
    <source>
        <dbReference type="EMBL" id="TAA45061.1"/>
    </source>
</evidence>
<evidence type="ECO:0000259" key="1">
    <source>
        <dbReference type="Pfam" id="PF07883"/>
    </source>
</evidence>
<gene>
    <name evidence="2" type="ORF">EXY25_12700</name>
</gene>
<sequence>MYIHFSMIFGRRGSMKLSRYVYTEQEFHQQEETPVYHREIGPVVFKQGDEVATVKYEPCHSNAEYSDYRQGQGRVWTKWLLSEDGNKAEGISESGINMFADFYMEPGASIGQHQHSDKEEIYYLLEGTLKISVEDAEGGCTERTLMPGDMHFIRLGQSHAALAGSEGARVVSVCVKG</sequence>
<dbReference type="Gene3D" id="2.60.120.10">
    <property type="entry name" value="Jelly Rolls"/>
    <property type="match status" value="1"/>
</dbReference>
<dbReference type="SUPFAM" id="SSF51182">
    <property type="entry name" value="RmlC-like cupins"/>
    <property type="match status" value="1"/>
</dbReference>
<dbReference type="Proteomes" id="UP000292544">
    <property type="component" value="Unassembled WGS sequence"/>
</dbReference>
<name>A0ABY1WNP6_9GAMM</name>
<dbReference type="EMBL" id="SHLY01000004">
    <property type="protein sequence ID" value="TAA45061.1"/>
    <property type="molecule type" value="Genomic_DNA"/>
</dbReference>
<organism evidence="2 3">
    <name type="scientific">Corallincola spongiicola</name>
    <dbReference type="NCBI Taxonomy" id="2520508"/>
    <lineage>
        <taxon>Bacteria</taxon>
        <taxon>Pseudomonadati</taxon>
        <taxon>Pseudomonadota</taxon>
        <taxon>Gammaproteobacteria</taxon>
        <taxon>Alteromonadales</taxon>
        <taxon>Psychromonadaceae</taxon>
        <taxon>Corallincola</taxon>
    </lineage>
</organism>
<feature type="domain" description="Cupin type-2" evidence="1">
    <location>
        <begin position="103"/>
        <end position="173"/>
    </location>
</feature>
<comment type="caution">
    <text evidence="2">The sequence shown here is derived from an EMBL/GenBank/DDBJ whole genome shotgun (WGS) entry which is preliminary data.</text>
</comment>
<dbReference type="InterPro" id="IPR013096">
    <property type="entry name" value="Cupin_2"/>
</dbReference>
<reference evidence="3" key="1">
    <citation type="submission" date="2019-02" db="EMBL/GenBank/DDBJ databases">
        <title>Draft genome sequence of Muricauda sp. 176CP4-71.</title>
        <authorList>
            <person name="Park J.-S."/>
        </authorList>
    </citation>
    <scope>NUCLEOTIDE SEQUENCE [LARGE SCALE GENOMIC DNA]</scope>
    <source>
        <strain evidence="3">176GS2-150</strain>
    </source>
</reference>
<proteinExistence type="predicted"/>
<keyword evidence="3" id="KW-1185">Reference proteome</keyword>
<dbReference type="InterPro" id="IPR014710">
    <property type="entry name" value="RmlC-like_jellyroll"/>
</dbReference>
<accession>A0ABY1WNP6</accession>
<dbReference type="InterPro" id="IPR011051">
    <property type="entry name" value="RmlC_Cupin_sf"/>
</dbReference>